<dbReference type="Pfam" id="PF02811">
    <property type="entry name" value="PHP"/>
    <property type="match status" value="1"/>
</dbReference>
<dbReference type="NCBIfam" id="TIGR00594">
    <property type="entry name" value="polc"/>
    <property type="match status" value="1"/>
</dbReference>
<dbReference type="GO" id="GO:0008408">
    <property type="term" value="F:3'-5' exonuclease activity"/>
    <property type="evidence" value="ECO:0007669"/>
    <property type="project" value="InterPro"/>
</dbReference>
<name>A0A5B8JCA2_9MOLU</name>
<dbReference type="SUPFAM" id="SSF89550">
    <property type="entry name" value="PHP domain-like"/>
    <property type="match status" value="1"/>
</dbReference>
<evidence type="ECO:0000256" key="2">
    <source>
        <dbReference type="ARBA" id="ARBA00022679"/>
    </source>
</evidence>
<dbReference type="PANTHER" id="PTHR32294">
    <property type="entry name" value="DNA POLYMERASE III SUBUNIT ALPHA"/>
    <property type="match status" value="1"/>
</dbReference>
<dbReference type="InterPro" id="IPR040982">
    <property type="entry name" value="DNA_pol3_finger"/>
</dbReference>
<dbReference type="RefSeq" id="WP_146368491.1">
    <property type="nucleotide sequence ID" value="NZ_CP042295.1"/>
</dbReference>
<evidence type="ECO:0000256" key="1">
    <source>
        <dbReference type="ARBA" id="ARBA00012417"/>
    </source>
</evidence>
<keyword evidence="3 8" id="KW-0548">Nucleotidyltransferase</keyword>
<keyword evidence="5" id="KW-0239">DNA-directed DNA polymerase</keyword>
<proteinExistence type="predicted"/>
<accession>A0A5B8JCA2</accession>
<gene>
    <name evidence="8" type="primary">dnaE</name>
    <name evidence="8" type="ORF">FRW55_01855</name>
</gene>
<comment type="catalytic activity">
    <reaction evidence="6">
        <text>DNA(n) + a 2'-deoxyribonucleoside 5'-triphosphate = DNA(n+1) + diphosphate</text>
        <dbReference type="Rhea" id="RHEA:22508"/>
        <dbReference type="Rhea" id="RHEA-COMP:17339"/>
        <dbReference type="Rhea" id="RHEA-COMP:17340"/>
        <dbReference type="ChEBI" id="CHEBI:33019"/>
        <dbReference type="ChEBI" id="CHEBI:61560"/>
        <dbReference type="ChEBI" id="CHEBI:173112"/>
        <dbReference type="EC" id="2.7.7.7"/>
    </reaction>
</comment>
<dbReference type="GO" id="GO:0006260">
    <property type="term" value="P:DNA replication"/>
    <property type="evidence" value="ECO:0007669"/>
    <property type="project" value="UniProtKB-KW"/>
</dbReference>
<dbReference type="InterPro" id="IPR004013">
    <property type="entry name" value="PHP_dom"/>
</dbReference>
<protein>
    <recommendedName>
        <fullName evidence="1">DNA-directed DNA polymerase</fullName>
        <ecNumber evidence="1">2.7.7.7</ecNumber>
    </recommendedName>
</protein>
<dbReference type="OrthoDB" id="9803237at2"/>
<dbReference type="Pfam" id="PF07733">
    <property type="entry name" value="DNA_pol3_alpha"/>
    <property type="match status" value="1"/>
</dbReference>
<dbReference type="Gene3D" id="3.20.20.140">
    <property type="entry name" value="Metal-dependent hydrolases"/>
    <property type="match status" value="1"/>
</dbReference>
<keyword evidence="9" id="KW-1185">Reference proteome</keyword>
<evidence type="ECO:0000256" key="5">
    <source>
        <dbReference type="ARBA" id="ARBA00022932"/>
    </source>
</evidence>
<dbReference type="InterPro" id="IPR041931">
    <property type="entry name" value="DNA_pol3_alpha_thumb_dom"/>
</dbReference>
<keyword evidence="4" id="KW-0235">DNA replication</keyword>
<feature type="domain" description="Polymerase/histidinol phosphatase N-terminal" evidence="7">
    <location>
        <begin position="8"/>
        <end position="75"/>
    </location>
</feature>
<dbReference type="PANTHER" id="PTHR32294:SF0">
    <property type="entry name" value="DNA POLYMERASE III SUBUNIT ALPHA"/>
    <property type="match status" value="1"/>
</dbReference>
<dbReference type="Gene3D" id="1.10.10.1600">
    <property type="entry name" value="Bacterial DNA polymerase III alpha subunit, thumb domain"/>
    <property type="match status" value="1"/>
</dbReference>
<dbReference type="KEGG" id="mans:FRW55_01855"/>
<reference evidence="8 9" key="1">
    <citation type="journal article" date="2019" name="Microbiol. Resour. Announc.">
        <title>Complete Genome Sequences of Three Mycoplasma anserisalpingitis (Mycoplasma sp. 1220) Strains.</title>
        <authorList>
            <person name="Grozner D."/>
            <person name="Forro B."/>
            <person name="Kovacs A.B."/>
            <person name="Marton S."/>
            <person name="Banyai K."/>
            <person name="Kreizinger Z."/>
            <person name="Sulyok K.M."/>
            <person name="Gyuranecz M."/>
        </authorList>
    </citation>
    <scope>NUCLEOTIDE SEQUENCE [LARGE SCALE GENOMIC DNA]</scope>
    <source>
        <strain evidence="8 9">ATCC:BAA-2147</strain>
    </source>
</reference>
<dbReference type="GO" id="GO:0003887">
    <property type="term" value="F:DNA-directed DNA polymerase activity"/>
    <property type="evidence" value="ECO:0007669"/>
    <property type="project" value="UniProtKB-KW"/>
</dbReference>
<dbReference type="InterPro" id="IPR011708">
    <property type="entry name" value="DNA_pol3_alpha_NTPase_dom"/>
</dbReference>
<organism evidence="8 9">
    <name type="scientific">Mycoplasma anserisalpingitidis</name>
    <dbReference type="NCBI Taxonomy" id="519450"/>
    <lineage>
        <taxon>Bacteria</taxon>
        <taxon>Bacillati</taxon>
        <taxon>Mycoplasmatota</taxon>
        <taxon>Mollicutes</taxon>
        <taxon>Mycoplasmataceae</taxon>
        <taxon>Mycoplasma</taxon>
    </lineage>
</organism>
<dbReference type="InterPro" id="IPR004805">
    <property type="entry name" value="DnaE2/DnaE/PolC"/>
</dbReference>
<dbReference type="EC" id="2.7.7.7" evidence="1"/>
<evidence type="ECO:0000313" key="8">
    <source>
        <dbReference type="EMBL" id="QDY86903.1"/>
    </source>
</evidence>
<dbReference type="Proteomes" id="UP000318927">
    <property type="component" value="Chromosome"/>
</dbReference>
<dbReference type="CDD" id="cd07431">
    <property type="entry name" value="PHP_PolIIIA"/>
    <property type="match status" value="1"/>
</dbReference>
<dbReference type="AlphaFoldDB" id="A0A5B8JCA2"/>
<evidence type="ECO:0000256" key="3">
    <source>
        <dbReference type="ARBA" id="ARBA00022695"/>
    </source>
</evidence>
<dbReference type="InterPro" id="IPR016195">
    <property type="entry name" value="Pol/histidinol_Pase-like"/>
</dbReference>
<dbReference type="Gene3D" id="1.10.150.870">
    <property type="match status" value="1"/>
</dbReference>
<dbReference type="InterPro" id="IPR029460">
    <property type="entry name" value="DNAPol_HHH"/>
</dbReference>
<dbReference type="Pfam" id="PF14579">
    <property type="entry name" value="HHH_6"/>
    <property type="match status" value="1"/>
</dbReference>
<evidence type="ECO:0000256" key="6">
    <source>
        <dbReference type="ARBA" id="ARBA00049244"/>
    </source>
</evidence>
<dbReference type="Pfam" id="PF17657">
    <property type="entry name" value="DNA_pol3_finger"/>
    <property type="match status" value="1"/>
</dbReference>
<dbReference type="InterPro" id="IPR003141">
    <property type="entry name" value="Pol/His_phosphatase_N"/>
</dbReference>
<dbReference type="EMBL" id="CP042295">
    <property type="protein sequence ID" value="QDY86903.1"/>
    <property type="molecule type" value="Genomic_DNA"/>
</dbReference>
<dbReference type="SMART" id="SM00481">
    <property type="entry name" value="POLIIIAc"/>
    <property type="match status" value="1"/>
</dbReference>
<evidence type="ECO:0000313" key="9">
    <source>
        <dbReference type="Proteomes" id="UP000318927"/>
    </source>
</evidence>
<sequence>MLNNNPFIFLHSNSEYSFLNSTIRLEKLFKLAAEKNVKYLALTDKNSLYGLGHFLALCEKYNIKPLIGLEIELNGVKVILHAKNKEGLQKIYQVNYLISKNIAITEEMLNCSDIFVIDHYENGFFANKLAAPKLENFYYNNKKAIFQNTIFAPTREMLFSNEAETLITLRQISSATNVEPIYQNSDYFEIIQDGLEQKVIDNTLNIVSQISLEFPSNTPRIAKPFKTKEESYKKIIELINKGLNERILNLKNYSMEVINQRINYELETISKLGFIDYFLIIGDAVNFAKQNGIAVGPGRGSASGSLISYLLKITEVNPLQYDLYFERFLNPERVSLPDIDIDIQDNRRDEVINYIVEKYGIENCSLITTFQTLGAKNSIRDVGRVLNINLAEIDKISKTLADGQSIEEGYLKNSRFRIAIEKYPKLLELSKNIEGLPRQKGVHPAGIIISDTPIINIMPISVSTEKINQVDLTLEYIEKFGLIKIDFLGLKTLTIIQNIEKDLNYEDRFDYIASTTPNIYQDSQTLKCLNSTLSQGIFQIDSPGMKKTIKNVGIDTFNDLFAIISLFRPGPMEYISEYASNKKNPDNIELIHPVYDEIVRETFGIIVYQEQIMQIAQKLVGMSFGQADILRRTISKKDLIKMEQYKTFFNQLAQKNNIDPEISETIYRKIEKFASYGFNKAHAVAYAMITFKMAYYKVRYPEIFYKALITNSGSSHSDVNKYVEECIQQNIKVNSPEINHSSIEAVATKNGIYLPFILIKKVGNSAVEKILYDRAVYKKYNTFSEAYFRLRNAGVSDSVFEVLIKASVFREFGNQNTLLNYYETLKEFWKMFSNSLKDYNGDSYSRIKELIDLHKIIRVDSEGKYHEDFIEALPANFAEESKNENEFLGNIYNAVPTLNYETNYKLNKLTQRVENWVTALTLDVKFILSKGLVMITIKDSTLTDSAWVTENNFKNFEFSPKKDRIYSFLLTRTYTGKLKILDCKEIYYEE</sequence>
<keyword evidence="2 8" id="KW-0808">Transferase</keyword>
<evidence type="ECO:0000256" key="4">
    <source>
        <dbReference type="ARBA" id="ARBA00022705"/>
    </source>
</evidence>
<evidence type="ECO:0000259" key="7">
    <source>
        <dbReference type="SMART" id="SM00481"/>
    </source>
</evidence>
<dbReference type="NCBIfam" id="NF005516">
    <property type="entry name" value="PRK07135.1"/>
    <property type="match status" value="1"/>
</dbReference>